<protein>
    <submittedName>
        <fullName evidence="2">Regulatory protein</fullName>
    </submittedName>
</protein>
<evidence type="ECO:0000313" key="2">
    <source>
        <dbReference type="EMBL" id="GAE32066.1"/>
    </source>
</evidence>
<keyword evidence="1" id="KW-0812">Transmembrane</keyword>
<dbReference type="NCBIfam" id="TIGR01218">
    <property type="entry name" value="Gpos_tandem_5TM"/>
    <property type="match status" value="1"/>
</dbReference>
<dbReference type="Pfam" id="PF04276">
    <property type="entry name" value="DUF443"/>
    <property type="match status" value="1"/>
</dbReference>
<evidence type="ECO:0000313" key="3">
    <source>
        <dbReference type="Proteomes" id="UP000018895"/>
    </source>
</evidence>
<dbReference type="AlphaFoldDB" id="W4QJ05"/>
<dbReference type="Proteomes" id="UP000018895">
    <property type="component" value="Unassembled WGS sequence"/>
</dbReference>
<feature type="transmembrane region" description="Helical" evidence="1">
    <location>
        <begin position="102"/>
        <end position="122"/>
    </location>
</feature>
<name>W4QJ05_9BACI</name>
<proteinExistence type="predicted"/>
<dbReference type="RefSeq" id="WP_035346305.1">
    <property type="nucleotide sequence ID" value="NZ_BAUU01000028.1"/>
</dbReference>
<reference evidence="2" key="1">
    <citation type="journal article" date="2014" name="Genome Announc.">
        <title>Draft Genome Sequences of Three Alkaliphilic Bacillus Strains, Bacillus wakoensis JCM 9140T, Bacillus akibai JCM 9157T, and Bacillus hemicellulosilyticus JCM 9152T.</title>
        <authorList>
            <person name="Yuki M."/>
            <person name="Oshima K."/>
            <person name="Suda W."/>
            <person name="Oshida Y."/>
            <person name="Kitamura K."/>
            <person name="Iida T."/>
            <person name="Hattori M."/>
            <person name="Ohkuma M."/>
        </authorList>
    </citation>
    <scope>NUCLEOTIDE SEQUENCE [LARGE SCALE GENOMIC DNA]</scope>
    <source>
        <strain evidence="2">JCM 9152</strain>
    </source>
</reference>
<gene>
    <name evidence="2" type="ORF">JCM9152_3582</name>
</gene>
<feature type="transmembrane region" description="Helical" evidence="1">
    <location>
        <begin position="181"/>
        <end position="203"/>
    </location>
</feature>
<dbReference type="STRING" id="1236971.JCM9152_3582"/>
<organism evidence="2 3">
    <name type="scientific">Halalkalibacter hemicellulosilyticusJCM 9152</name>
    <dbReference type="NCBI Taxonomy" id="1236971"/>
    <lineage>
        <taxon>Bacteria</taxon>
        <taxon>Bacillati</taxon>
        <taxon>Bacillota</taxon>
        <taxon>Bacilli</taxon>
        <taxon>Bacillales</taxon>
        <taxon>Bacillaceae</taxon>
        <taxon>Halalkalibacter</taxon>
    </lineage>
</organism>
<sequence>MKCEIQKVMNNTRFRILKIEGHTYILDLSQSIWNILFPFLTWIVPNTIYKVDENELHQRLQLVGKDQSKNNISILLIGGIGIALGNLLTALTDYFYIQSTMVVNSIIAGIVMGIIIVVRFVLSNRNKNNFYKKIAPNLLSKERIWIRPKSFKHFIQALFGYIFFLVFFIAMFVLFITDGNIMLIISATIFALFLSIFNVVYVGDGPTTVKFKKK</sequence>
<feature type="transmembrane region" description="Helical" evidence="1">
    <location>
        <begin position="154"/>
        <end position="175"/>
    </location>
</feature>
<evidence type="ECO:0000256" key="1">
    <source>
        <dbReference type="SAM" id="Phobius"/>
    </source>
</evidence>
<feature type="transmembrane region" description="Helical" evidence="1">
    <location>
        <begin position="72"/>
        <end position="96"/>
    </location>
</feature>
<dbReference type="InterPro" id="IPR005915">
    <property type="entry name" value="Tandem_5TM"/>
</dbReference>
<accession>W4QJ05</accession>
<keyword evidence="1" id="KW-0472">Membrane</keyword>
<comment type="caution">
    <text evidence="2">The sequence shown here is derived from an EMBL/GenBank/DDBJ whole genome shotgun (WGS) entry which is preliminary data.</text>
</comment>
<keyword evidence="1" id="KW-1133">Transmembrane helix</keyword>
<dbReference type="OrthoDB" id="2940308at2"/>
<keyword evidence="3" id="KW-1185">Reference proteome</keyword>
<dbReference type="EMBL" id="BAUU01000028">
    <property type="protein sequence ID" value="GAE32066.1"/>
    <property type="molecule type" value="Genomic_DNA"/>
</dbReference>